<comment type="caution">
    <text evidence="3">The sequence shown here is derived from an EMBL/GenBank/DDBJ whole genome shotgun (WGS) entry which is preliminary data.</text>
</comment>
<dbReference type="InterPro" id="IPR019207">
    <property type="entry name" value="DUF2092"/>
</dbReference>
<dbReference type="RefSeq" id="WP_301815407.1">
    <property type="nucleotide sequence ID" value="NZ_JAUJZH010000035.1"/>
</dbReference>
<feature type="signal peptide" evidence="2">
    <location>
        <begin position="1"/>
        <end position="22"/>
    </location>
</feature>
<dbReference type="EMBL" id="JAUKVY010000035">
    <property type="protein sequence ID" value="MDO1537134.1"/>
    <property type="molecule type" value="Genomic_DNA"/>
</dbReference>
<evidence type="ECO:0000313" key="3">
    <source>
        <dbReference type="EMBL" id="MDO1537134.1"/>
    </source>
</evidence>
<sequence>MVRTLLATSVLALSLGAAGLHAQPAPAPAAPAPAAAAAAQPAANPVDPEAIQALKDMGAHLQSLKRFEVEIALTAERVLADGQKLQHAATAELQVARPNKMRVRMSSPRSVRELFYDGKTVTLFTPALKTYSQAEFSDNLGVLVEKLKQRFGIEVPAADLFVWGTPEAPFDAIQSAMFAGQDFVDEVLCNHYAFRQGELDWQIWLTAGANPLPLKLVITNRSDDARPQSATLFDWKKNPGFKDSTFKFVPPKGATEAKFVPLKTS</sequence>
<keyword evidence="1 2" id="KW-0732">Signal</keyword>
<dbReference type="SUPFAM" id="SSF89392">
    <property type="entry name" value="Prokaryotic lipoproteins and lipoprotein localization factors"/>
    <property type="match status" value="1"/>
</dbReference>
<evidence type="ECO:0000256" key="1">
    <source>
        <dbReference type="ARBA" id="ARBA00022729"/>
    </source>
</evidence>
<dbReference type="Proteomes" id="UP001169027">
    <property type="component" value="Unassembled WGS sequence"/>
</dbReference>
<evidence type="ECO:0000256" key="2">
    <source>
        <dbReference type="SAM" id="SignalP"/>
    </source>
</evidence>
<proteinExistence type="predicted"/>
<feature type="chain" id="PRO_5046666074" evidence="2">
    <location>
        <begin position="23"/>
        <end position="265"/>
    </location>
</feature>
<gene>
    <name evidence="3" type="ORF">Q2T77_33195</name>
</gene>
<keyword evidence="4" id="KW-1185">Reference proteome</keyword>
<dbReference type="Gene3D" id="2.50.20.10">
    <property type="entry name" value="Lipoprotein localisation LolA/LolB/LppX"/>
    <property type="match status" value="1"/>
</dbReference>
<dbReference type="InterPro" id="IPR029046">
    <property type="entry name" value="LolA/LolB/LppX"/>
</dbReference>
<reference evidence="3" key="1">
    <citation type="submission" date="2023-06" db="EMBL/GenBank/DDBJ databases">
        <authorList>
            <person name="Jiang Y."/>
            <person name="Liu Q."/>
        </authorList>
    </citation>
    <scope>NUCLEOTIDE SEQUENCE</scope>
    <source>
        <strain evidence="3">CGMCC 1.12090</strain>
    </source>
</reference>
<evidence type="ECO:0000313" key="4">
    <source>
        <dbReference type="Proteomes" id="UP001169027"/>
    </source>
</evidence>
<protein>
    <submittedName>
        <fullName evidence="3">DUF2092 domain-containing protein</fullName>
    </submittedName>
</protein>
<name>A0ABT8SDZ4_9BURK</name>
<dbReference type="Pfam" id="PF09865">
    <property type="entry name" value="DUF2092"/>
    <property type="match status" value="1"/>
</dbReference>
<organism evidence="3 4">
    <name type="scientific">Variovorax ginsengisoli</name>
    <dbReference type="NCBI Taxonomy" id="363844"/>
    <lineage>
        <taxon>Bacteria</taxon>
        <taxon>Pseudomonadati</taxon>
        <taxon>Pseudomonadota</taxon>
        <taxon>Betaproteobacteria</taxon>
        <taxon>Burkholderiales</taxon>
        <taxon>Comamonadaceae</taxon>
        <taxon>Variovorax</taxon>
    </lineage>
</organism>
<accession>A0ABT8SDZ4</accession>